<keyword evidence="8" id="KW-1185">Reference proteome</keyword>
<dbReference type="GO" id="GO:0005840">
    <property type="term" value="C:ribosome"/>
    <property type="evidence" value="ECO:0007669"/>
    <property type="project" value="UniProtKB-KW"/>
</dbReference>
<dbReference type="OrthoDB" id="201635at2759"/>
<evidence type="ECO:0000313" key="9">
    <source>
        <dbReference type="RefSeq" id="XP_013408020.1"/>
    </source>
</evidence>
<organism evidence="8 9">
    <name type="scientific">Lingula anatina</name>
    <name type="common">Brachiopod</name>
    <name type="synonym">Lingula unguis</name>
    <dbReference type="NCBI Taxonomy" id="7574"/>
    <lineage>
        <taxon>Eukaryota</taxon>
        <taxon>Metazoa</taxon>
        <taxon>Spiralia</taxon>
        <taxon>Lophotrochozoa</taxon>
        <taxon>Brachiopoda</taxon>
        <taxon>Linguliformea</taxon>
        <taxon>Lingulata</taxon>
        <taxon>Lingulida</taxon>
        <taxon>Linguloidea</taxon>
        <taxon>Lingulidae</taxon>
        <taxon>Lingula</taxon>
    </lineage>
</organism>
<dbReference type="GO" id="GO:0005743">
    <property type="term" value="C:mitochondrial inner membrane"/>
    <property type="evidence" value="ECO:0007669"/>
    <property type="project" value="UniProtKB-ARBA"/>
</dbReference>
<dbReference type="InterPro" id="IPR036967">
    <property type="entry name" value="Ribosomal_uS11_sf"/>
</dbReference>
<dbReference type="SUPFAM" id="SSF53137">
    <property type="entry name" value="Translational machinery components"/>
    <property type="match status" value="1"/>
</dbReference>
<dbReference type="Gene3D" id="3.30.420.80">
    <property type="entry name" value="Ribosomal protein S11"/>
    <property type="match status" value="1"/>
</dbReference>
<dbReference type="AlphaFoldDB" id="A0A1S3JC86"/>
<dbReference type="FunFam" id="3.30.420.80:FF:000005">
    <property type="entry name" value="39S ribosomal protein L18, mitochondrial"/>
    <property type="match status" value="1"/>
</dbReference>
<evidence type="ECO:0000256" key="1">
    <source>
        <dbReference type="ARBA" id="ARBA00004173"/>
    </source>
</evidence>
<accession>A0A1S3JC86</accession>
<dbReference type="PANTHER" id="PTHR12899:SF3">
    <property type="entry name" value="LARGE RIBOSOMAL SUBUNIT PROTEIN UL18M"/>
    <property type="match status" value="1"/>
</dbReference>
<evidence type="ECO:0000256" key="6">
    <source>
        <dbReference type="ARBA" id="ARBA00069051"/>
    </source>
</evidence>
<evidence type="ECO:0000256" key="7">
    <source>
        <dbReference type="ARBA" id="ARBA00082661"/>
    </source>
</evidence>
<keyword evidence="5" id="KW-0687">Ribonucleoprotein</keyword>
<dbReference type="GO" id="GO:0006412">
    <property type="term" value="P:translation"/>
    <property type="evidence" value="ECO:0007669"/>
    <property type="project" value="InterPro"/>
</dbReference>
<evidence type="ECO:0000256" key="4">
    <source>
        <dbReference type="ARBA" id="ARBA00023128"/>
    </source>
</evidence>
<keyword evidence="4" id="KW-0496">Mitochondrion</keyword>
<dbReference type="GO" id="GO:1990904">
    <property type="term" value="C:ribonucleoprotein complex"/>
    <property type="evidence" value="ECO:0007669"/>
    <property type="project" value="UniProtKB-KW"/>
</dbReference>
<dbReference type="RefSeq" id="XP_013408020.1">
    <property type="nucleotide sequence ID" value="XM_013552566.1"/>
</dbReference>
<dbReference type="GeneID" id="106171996"/>
<evidence type="ECO:0000256" key="3">
    <source>
        <dbReference type="ARBA" id="ARBA00022980"/>
    </source>
</evidence>
<keyword evidence="3 9" id="KW-0689">Ribosomal protein</keyword>
<dbReference type="CDD" id="cd00432">
    <property type="entry name" value="Ribosomal_L18_L5e"/>
    <property type="match status" value="1"/>
</dbReference>
<dbReference type="GO" id="GO:0003735">
    <property type="term" value="F:structural constituent of ribosome"/>
    <property type="evidence" value="ECO:0007669"/>
    <property type="project" value="InterPro"/>
</dbReference>
<proteinExistence type="inferred from homology"/>
<dbReference type="KEGG" id="lak:106171996"/>
<dbReference type="InParanoid" id="A0A1S3JC86"/>
<sequence length="283" mass="32029">MLSLVSQAICKEFPRALRRASQLGIQQNATGYLGAHCTRCTYCTNIPGSEDEPQQKPSEEETLSENDMMVNPNFVNRNPRNLEFMGIAKKRKGWILQYPTKEFYHRLLFGFSAANTWAWVEHSSGKVLITASTKEWAIKKHMNNSKNVAAAINIGRVIAHRCAMAGITGLHFQVQNPDGNTNRISTFVKENAFFNAVIDCGITGFEPMELVPDFFPGIDYDKIDERLVGAKPPNIRWRTSVHGKILEEAKLANNKIEKFLEEHKVLGYGKWHHSTEDPPHCKD</sequence>
<reference evidence="9" key="1">
    <citation type="submission" date="2025-08" db="UniProtKB">
        <authorList>
            <consortium name="RefSeq"/>
        </authorList>
    </citation>
    <scope>IDENTIFICATION</scope>
    <source>
        <tissue evidence="9">Gonads</tissue>
    </source>
</reference>
<protein>
    <recommendedName>
        <fullName evidence="6">Large ribosomal subunit protein uL18m</fullName>
    </recommendedName>
    <alternativeName>
        <fullName evidence="7">39S ribosomal protein L18, mitochondrial</fullName>
    </alternativeName>
</protein>
<gene>
    <name evidence="9" type="primary">LOC106171996</name>
</gene>
<evidence type="ECO:0000256" key="5">
    <source>
        <dbReference type="ARBA" id="ARBA00023274"/>
    </source>
</evidence>
<dbReference type="GO" id="GO:0008097">
    <property type="term" value="F:5S rRNA binding"/>
    <property type="evidence" value="ECO:0007669"/>
    <property type="project" value="TreeGrafter"/>
</dbReference>
<dbReference type="STRING" id="7574.A0A1S3JC86"/>
<comment type="subcellular location">
    <subcellularLocation>
        <location evidence="1">Mitochondrion</location>
    </subcellularLocation>
</comment>
<dbReference type="InterPro" id="IPR057268">
    <property type="entry name" value="Ribosomal_L18"/>
</dbReference>
<name>A0A1S3JC86_LINAN</name>
<comment type="similarity">
    <text evidence="2">Belongs to the universal ribosomal protein uL18 family.</text>
</comment>
<dbReference type="PANTHER" id="PTHR12899">
    <property type="entry name" value="39S RIBOSOMAL PROTEIN L18, MITOCHONDRIAL"/>
    <property type="match status" value="1"/>
</dbReference>
<evidence type="ECO:0000313" key="8">
    <source>
        <dbReference type="Proteomes" id="UP000085678"/>
    </source>
</evidence>
<evidence type="ECO:0000256" key="2">
    <source>
        <dbReference type="ARBA" id="ARBA00007116"/>
    </source>
</evidence>
<dbReference type="Proteomes" id="UP000085678">
    <property type="component" value="Unplaced"/>
</dbReference>
<dbReference type="InterPro" id="IPR005484">
    <property type="entry name" value="Ribosomal_uL18_bac/plant/anim"/>
</dbReference>